<dbReference type="GO" id="GO:0004190">
    <property type="term" value="F:aspartic-type endopeptidase activity"/>
    <property type="evidence" value="ECO:0007669"/>
    <property type="project" value="InterPro"/>
</dbReference>
<feature type="transmembrane region" description="Helical" evidence="2">
    <location>
        <begin position="88"/>
        <end position="112"/>
    </location>
</feature>
<name>A0A1G7R8T7_9ACTN</name>
<feature type="domain" description="Prepilin type IV endopeptidase peptidase" evidence="3">
    <location>
        <begin position="103"/>
        <end position="205"/>
    </location>
</feature>
<sequence length="236" mass="23567">MLSGLLVGVLVGAVAAGLLGAVAGRVARGAAAGFGDEPGGWAEFRGAFRAPALRGRGVGVELVTGVMCAAVVWRFSGLWPYAPAGGAAVPYGAAHAAAGLYAVVAGVLLALVDRRTHRLPDTVTLPSYLVLAALIAVAGDLGPALAGGLALGGIYFVLWWIRPAALGLGDVKLAGLIGMVCGMLGAQAWTVAALGGQLLGALYGVGLVLRRRATMTTEFAFGPFLLLGGLTGVLIP</sequence>
<keyword evidence="2" id="KW-0472">Membrane</keyword>
<dbReference type="EMBL" id="FNCN01000001">
    <property type="protein sequence ID" value="SDG07157.1"/>
    <property type="molecule type" value="Genomic_DNA"/>
</dbReference>
<accession>A0A1G7R8T7</accession>
<dbReference type="Gene3D" id="1.20.120.1220">
    <property type="match status" value="1"/>
</dbReference>
<keyword evidence="2" id="KW-0812">Transmembrane</keyword>
<dbReference type="Pfam" id="PF01478">
    <property type="entry name" value="Peptidase_A24"/>
    <property type="match status" value="1"/>
</dbReference>
<organism evidence="4 5">
    <name type="scientific">Sinosporangium album</name>
    <dbReference type="NCBI Taxonomy" id="504805"/>
    <lineage>
        <taxon>Bacteria</taxon>
        <taxon>Bacillati</taxon>
        <taxon>Actinomycetota</taxon>
        <taxon>Actinomycetes</taxon>
        <taxon>Streptosporangiales</taxon>
        <taxon>Streptosporangiaceae</taxon>
        <taxon>Sinosporangium</taxon>
    </lineage>
</organism>
<reference evidence="4 5" key="1">
    <citation type="submission" date="2016-10" db="EMBL/GenBank/DDBJ databases">
        <authorList>
            <person name="de Groot N.N."/>
        </authorList>
    </citation>
    <scope>NUCLEOTIDE SEQUENCE [LARGE SCALE GENOMIC DNA]</scope>
    <source>
        <strain evidence="4 5">CPCC 201354</strain>
    </source>
</reference>
<keyword evidence="2" id="KW-1133">Transmembrane helix</keyword>
<dbReference type="RefSeq" id="WP_245690672.1">
    <property type="nucleotide sequence ID" value="NZ_FNCN01000001.1"/>
</dbReference>
<dbReference type="GO" id="GO:0005886">
    <property type="term" value="C:plasma membrane"/>
    <property type="evidence" value="ECO:0007669"/>
    <property type="project" value="TreeGrafter"/>
</dbReference>
<dbReference type="GO" id="GO:0032259">
    <property type="term" value="P:methylation"/>
    <property type="evidence" value="ECO:0007669"/>
    <property type="project" value="UniProtKB-KW"/>
</dbReference>
<dbReference type="AlphaFoldDB" id="A0A1G7R8T7"/>
<keyword evidence="4" id="KW-0808">Transferase</keyword>
<dbReference type="GO" id="GO:0008168">
    <property type="term" value="F:methyltransferase activity"/>
    <property type="evidence" value="ECO:0007669"/>
    <property type="project" value="UniProtKB-KW"/>
</dbReference>
<dbReference type="GO" id="GO:0006465">
    <property type="term" value="P:signal peptide processing"/>
    <property type="evidence" value="ECO:0007669"/>
    <property type="project" value="TreeGrafter"/>
</dbReference>
<dbReference type="STRING" id="504805.SAMN05421505_101305"/>
<evidence type="ECO:0000259" key="3">
    <source>
        <dbReference type="Pfam" id="PF01478"/>
    </source>
</evidence>
<keyword evidence="4" id="KW-0489">Methyltransferase</keyword>
<feature type="transmembrane region" description="Helical" evidence="2">
    <location>
        <begin position="119"/>
        <end position="138"/>
    </location>
</feature>
<feature type="transmembrane region" description="Helical" evidence="2">
    <location>
        <begin position="6"/>
        <end position="24"/>
    </location>
</feature>
<evidence type="ECO:0000313" key="4">
    <source>
        <dbReference type="EMBL" id="SDG07157.1"/>
    </source>
</evidence>
<proteinExistence type="inferred from homology"/>
<feature type="transmembrane region" description="Helical" evidence="2">
    <location>
        <begin position="58"/>
        <end position="76"/>
    </location>
</feature>
<feature type="transmembrane region" description="Helical" evidence="2">
    <location>
        <begin position="219"/>
        <end position="235"/>
    </location>
</feature>
<comment type="similarity">
    <text evidence="1">Belongs to the peptidase A24 family.</text>
</comment>
<keyword evidence="5" id="KW-1185">Reference proteome</keyword>
<evidence type="ECO:0000256" key="1">
    <source>
        <dbReference type="ARBA" id="ARBA00005801"/>
    </source>
</evidence>
<feature type="transmembrane region" description="Helical" evidence="2">
    <location>
        <begin position="173"/>
        <end position="199"/>
    </location>
</feature>
<dbReference type="InterPro" id="IPR000045">
    <property type="entry name" value="Prepilin_IV_endopep_pep"/>
</dbReference>
<dbReference type="InterPro" id="IPR050882">
    <property type="entry name" value="Prepilin_peptidase/N-MTase"/>
</dbReference>
<gene>
    <name evidence="4" type="ORF">SAMN05421505_101305</name>
</gene>
<evidence type="ECO:0000256" key="2">
    <source>
        <dbReference type="SAM" id="Phobius"/>
    </source>
</evidence>
<evidence type="ECO:0000313" key="5">
    <source>
        <dbReference type="Proteomes" id="UP000198923"/>
    </source>
</evidence>
<dbReference type="PANTHER" id="PTHR30487:SF0">
    <property type="entry name" value="PREPILIN LEADER PEPTIDASE_N-METHYLTRANSFERASE-RELATED"/>
    <property type="match status" value="1"/>
</dbReference>
<dbReference type="PANTHER" id="PTHR30487">
    <property type="entry name" value="TYPE 4 PREPILIN-LIKE PROTEINS LEADER PEPTIDE-PROCESSING ENZYME"/>
    <property type="match status" value="1"/>
</dbReference>
<protein>
    <submittedName>
        <fullName evidence="4">Leader peptidase (Prepilin peptidase) / N-methyltransferase</fullName>
    </submittedName>
</protein>
<dbReference type="Proteomes" id="UP000198923">
    <property type="component" value="Unassembled WGS sequence"/>
</dbReference>